<gene>
    <name evidence="1" type="ORF">F957_00442</name>
</gene>
<accession>A0A829HMA5</accession>
<dbReference type="RefSeq" id="WP_016542768.1">
    <property type="nucleotide sequence ID" value="NZ_ASQH01000020.1"/>
</dbReference>
<proteinExistence type="predicted"/>
<protein>
    <submittedName>
        <fullName evidence="1">Uncharacterized protein</fullName>
    </submittedName>
</protein>
<dbReference type="AlphaFoldDB" id="A0A829HMA5"/>
<dbReference type="Proteomes" id="UP000014523">
    <property type="component" value="Unassembled WGS sequence"/>
</dbReference>
<organism evidence="1 2">
    <name type="scientific">Acinetobacter gyllenbergii CIP 110306 = MTCC 11365</name>
    <dbReference type="NCBI Taxonomy" id="1217657"/>
    <lineage>
        <taxon>Bacteria</taxon>
        <taxon>Pseudomonadati</taxon>
        <taxon>Pseudomonadota</taxon>
        <taxon>Gammaproteobacteria</taxon>
        <taxon>Moraxellales</taxon>
        <taxon>Moraxellaceae</taxon>
        <taxon>Acinetobacter</taxon>
    </lineage>
</organism>
<keyword evidence="2" id="KW-1185">Reference proteome</keyword>
<evidence type="ECO:0000313" key="1">
    <source>
        <dbReference type="EMBL" id="EPF93096.1"/>
    </source>
</evidence>
<dbReference type="EMBL" id="ATGG01000006">
    <property type="protein sequence ID" value="EPF93096.1"/>
    <property type="molecule type" value="Genomic_DNA"/>
</dbReference>
<name>A0A829HMA5_9GAMM</name>
<reference evidence="1 2" key="1">
    <citation type="submission" date="2013-06" db="EMBL/GenBank/DDBJ databases">
        <title>The Genome Sequence of Acinetobacter gyllenbergii CIP 110306.</title>
        <authorList>
            <consortium name="The Broad Institute Genome Sequencing Platform"/>
            <consortium name="The Broad Institute Genome Sequencing Center for Infectious Disease"/>
            <person name="Cerqueira G."/>
            <person name="Feldgarden M."/>
            <person name="Courvalin P."/>
            <person name="Perichon B."/>
            <person name="Grillot-Courvalin C."/>
            <person name="Clermont D."/>
            <person name="Rocha E."/>
            <person name="Yoon E.-J."/>
            <person name="Nemec A."/>
            <person name="Young S.K."/>
            <person name="Zeng Q."/>
            <person name="Gargeya S."/>
            <person name="Fitzgerald M."/>
            <person name="Abouelleil A."/>
            <person name="Alvarado L."/>
            <person name="Berlin A.M."/>
            <person name="Chapman S.B."/>
            <person name="Dewar J."/>
            <person name="Goldberg J."/>
            <person name="Griggs A."/>
            <person name="Gujja S."/>
            <person name="Hansen M."/>
            <person name="Howarth C."/>
            <person name="Imamovic A."/>
            <person name="Larimer J."/>
            <person name="McCowan C."/>
            <person name="Murphy C."/>
            <person name="Pearson M."/>
            <person name="Priest M."/>
            <person name="Roberts A."/>
            <person name="Saif S."/>
            <person name="Shea T."/>
            <person name="Sykes S."/>
            <person name="Wortman J."/>
            <person name="Nusbaum C."/>
            <person name="Birren B."/>
        </authorList>
    </citation>
    <scope>NUCLEOTIDE SEQUENCE [LARGE SCALE GENOMIC DNA]</scope>
    <source>
        <strain evidence="1 2">CIP 110306</strain>
    </source>
</reference>
<evidence type="ECO:0000313" key="2">
    <source>
        <dbReference type="Proteomes" id="UP000014523"/>
    </source>
</evidence>
<sequence length="214" mass="24872">MKFKVFSLIFMFFSYITIGHTKTNNELISNHIMPSHNLQLSGSYPSIKGKQFKEINNSISKFIAINFDREDEQYPTEISFEKLFQNEKILSFSIDYNISNSTERYFNKYYTLSLSNKKELSLSEYLKDKKISKYDVLKSINSFISPCLSVKKSLPDYCADMTLQSLIENKKRVAYSDISSFFIKNNSDIGVGIDSNKFTTTFIYNIRSKKIVLN</sequence>
<comment type="caution">
    <text evidence="1">The sequence shown here is derived from an EMBL/GenBank/DDBJ whole genome shotgun (WGS) entry which is preliminary data.</text>
</comment>